<evidence type="ECO:0000256" key="1">
    <source>
        <dbReference type="SAM" id="Phobius"/>
    </source>
</evidence>
<keyword evidence="3" id="KW-0255">Endonuclease</keyword>
<evidence type="ECO:0000313" key="3">
    <source>
        <dbReference type="EMBL" id="MCF2564470.1"/>
    </source>
</evidence>
<dbReference type="EMBL" id="JADYTN010000025">
    <property type="protein sequence ID" value="MCF2564470.1"/>
    <property type="molecule type" value="Genomic_DNA"/>
</dbReference>
<dbReference type="RefSeq" id="WP_301638464.1">
    <property type="nucleotide sequence ID" value="NZ_JADYTN010000025.1"/>
</dbReference>
<dbReference type="InterPro" id="IPR036691">
    <property type="entry name" value="Endo/exonu/phosph_ase_sf"/>
</dbReference>
<keyword evidence="1" id="KW-0812">Transmembrane</keyword>
<gene>
    <name evidence="3" type="ORF">I6E12_10140</name>
</gene>
<organism evidence="3 4">
    <name type="scientific">Xylanibacter brevis</name>
    <dbReference type="NCBI Taxonomy" id="83231"/>
    <lineage>
        <taxon>Bacteria</taxon>
        <taxon>Pseudomonadati</taxon>
        <taxon>Bacteroidota</taxon>
        <taxon>Bacteroidia</taxon>
        <taxon>Bacteroidales</taxon>
        <taxon>Prevotellaceae</taxon>
        <taxon>Xylanibacter</taxon>
    </lineage>
</organism>
<dbReference type="PANTHER" id="PTHR14859">
    <property type="entry name" value="CALCOFLUOR WHITE HYPERSENSITIVE PROTEIN PRECURSOR"/>
    <property type="match status" value="1"/>
</dbReference>
<feature type="transmembrane region" description="Helical" evidence="1">
    <location>
        <begin position="44"/>
        <end position="65"/>
    </location>
</feature>
<name>A0ABS9CHX6_9BACT</name>
<accession>A0ABS9CHX6</accession>
<dbReference type="GO" id="GO:0004519">
    <property type="term" value="F:endonuclease activity"/>
    <property type="evidence" value="ECO:0007669"/>
    <property type="project" value="UniProtKB-KW"/>
</dbReference>
<dbReference type="InterPro" id="IPR005135">
    <property type="entry name" value="Endo/exonuclease/phosphatase"/>
</dbReference>
<dbReference type="CDD" id="cd09084">
    <property type="entry name" value="EEP-2"/>
    <property type="match status" value="1"/>
</dbReference>
<keyword evidence="4" id="KW-1185">Reference proteome</keyword>
<feature type="transmembrane region" description="Helical" evidence="1">
    <location>
        <begin position="71"/>
        <end position="90"/>
    </location>
</feature>
<comment type="caution">
    <text evidence="3">The sequence shown here is derived from an EMBL/GenBank/DDBJ whole genome shotgun (WGS) entry which is preliminary data.</text>
</comment>
<dbReference type="SUPFAM" id="SSF56219">
    <property type="entry name" value="DNase I-like"/>
    <property type="match status" value="1"/>
</dbReference>
<evidence type="ECO:0000313" key="4">
    <source>
        <dbReference type="Proteomes" id="UP001200470"/>
    </source>
</evidence>
<keyword evidence="3" id="KW-0378">Hydrolase</keyword>
<dbReference type="Gene3D" id="3.60.10.10">
    <property type="entry name" value="Endonuclease/exonuclease/phosphatase"/>
    <property type="match status" value="1"/>
</dbReference>
<dbReference type="Proteomes" id="UP001200470">
    <property type="component" value="Unassembled WGS sequence"/>
</dbReference>
<feature type="domain" description="Endonuclease/exonuclease/phosphatase" evidence="2">
    <location>
        <begin position="109"/>
        <end position="344"/>
    </location>
</feature>
<proteinExistence type="predicted"/>
<keyword evidence="1" id="KW-0472">Membrane</keyword>
<evidence type="ECO:0000259" key="2">
    <source>
        <dbReference type="Pfam" id="PF03372"/>
    </source>
</evidence>
<dbReference type="Pfam" id="PF03372">
    <property type="entry name" value="Exo_endo_phos"/>
    <property type="match status" value="1"/>
</dbReference>
<keyword evidence="1" id="KW-1133">Transmembrane helix</keyword>
<sequence length="353" mass="40336">MGKLAVYRYVAMMFLIMQIVVSIFTILGLFGGNYSPVGNNAKAMIVYILPLLILANLLLLVYWLIKRNWLLTFVPIITLLCCIPYIGTLVQFRSDNTKAVAAQDGLTIATYNVAMFGRETSGFISQDILAEMKNQKVDVLCFQEYLDASGDKKVSDSYKNYFPYKAYGRDDMIIYSRYPIRNTDKILFEYSNNSAMWADIEVNGKIIRVYNVHLQTTGINGTLHQVAKANYHGINVDKSSILRAIYGNYTLGLMIRSGQSMTIANNMRQTEHPRIICGDFNDVPYSYVYKTLLGNMVDGFKECGFGWMSTFRGGKKSVRIDYIFHDEMLKGLTYYKRELTYSDHYPVFMKIAL</sequence>
<keyword evidence="3" id="KW-0540">Nuclease</keyword>
<reference evidence="3 4" key="1">
    <citation type="submission" date="2020-12" db="EMBL/GenBank/DDBJ databases">
        <title>Whole genome sequences of gut porcine anaerobes.</title>
        <authorList>
            <person name="Kubasova T."/>
            <person name="Jahodarova E."/>
            <person name="Rychlik I."/>
        </authorList>
    </citation>
    <scope>NUCLEOTIDE SEQUENCE [LARGE SCALE GENOMIC DNA]</scope>
    <source>
        <strain evidence="3 4">An925</strain>
    </source>
</reference>
<dbReference type="InterPro" id="IPR051916">
    <property type="entry name" value="GPI-anchor_lipid_remodeler"/>
</dbReference>
<protein>
    <submittedName>
        <fullName evidence="3">Endonuclease/exonuclease/phosphatase family protein</fullName>
    </submittedName>
</protein>
<feature type="transmembrane region" description="Helical" evidence="1">
    <location>
        <begin position="6"/>
        <end position="32"/>
    </location>
</feature>
<dbReference type="PANTHER" id="PTHR14859:SF15">
    <property type="entry name" value="ENDONUCLEASE_EXONUCLEASE_PHOSPHATASE DOMAIN-CONTAINING PROTEIN"/>
    <property type="match status" value="1"/>
</dbReference>